<feature type="region of interest" description="Disordered" evidence="1">
    <location>
        <begin position="178"/>
        <end position="202"/>
    </location>
</feature>
<accession>A0A0B6YK99</accession>
<evidence type="ECO:0000313" key="2">
    <source>
        <dbReference type="EMBL" id="CEK55925.1"/>
    </source>
</evidence>
<feature type="non-terminal residue" evidence="2">
    <location>
        <position position="202"/>
    </location>
</feature>
<organism evidence="2">
    <name type="scientific">Arion vulgaris</name>
    <dbReference type="NCBI Taxonomy" id="1028688"/>
    <lineage>
        <taxon>Eukaryota</taxon>
        <taxon>Metazoa</taxon>
        <taxon>Spiralia</taxon>
        <taxon>Lophotrochozoa</taxon>
        <taxon>Mollusca</taxon>
        <taxon>Gastropoda</taxon>
        <taxon>Heterobranchia</taxon>
        <taxon>Euthyneura</taxon>
        <taxon>Panpulmonata</taxon>
        <taxon>Eupulmonata</taxon>
        <taxon>Stylommatophora</taxon>
        <taxon>Helicina</taxon>
        <taxon>Arionoidea</taxon>
        <taxon>Arionidae</taxon>
        <taxon>Arion</taxon>
    </lineage>
</organism>
<name>A0A0B6YK99_9EUPU</name>
<feature type="non-terminal residue" evidence="2">
    <location>
        <position position="1"/>
    </location>
</feature>
<reference evidence="2" key="1">
    <citation type="submission" date="2014-12" db="EMBL/GenBank/DDBJ databases">
        <title>Insight into the proteome of Arion vulgaris.</title>
        <authorList>
            <person name="Aradska J."/>
            <person name="Bulat T."/>
            <person name="Smidak R."/>
            <person name="Sarate P."/>
            <person name="Gangsoo J."/>
            <person name="Sialana F."/>
            <person name="Bilban M."/>
            <person name="Lubec G."/>
        </authorList>
    </citation>
    <scope>NUCLEOTIDE SEQUENCE</scope>
    <source>
        <tissue evidence="2">Skin</tissue>
    </source>
</reference>
<protein>
    <submittedName>
        <fullName evidence="2">Uncharacterized protein</fullName>
    </submittedName>
</protein>
<evidence type="ECO:0000256" key="1">
    <source>
        <dbReference type="SAM" id="MobiDB-lite"/>
    </source>
</evidence>
<proteinExistence type="predicted"/>
<dbReference type="AlphaFoldDB" id="A0A0B6YK99"/>
<sequence>FQNNCSELLQPARTKVMKINTSLDQIKTNDNTVSNIDSFNDDFSDSDDQMMLQICDEVLSQPQAEHYQQAYTRTVDHQGELDWRNECRKYNSVPPSIINKAFDDCRKENQRIVCNSESEQVYNTNCKFSDTRNKLKSAGNNSVDLKISSDNTSIIDISPNHSVSPQTSNIVKRFSFKRSSTPSHSPMTSSIAKRPMYNVADD</sequence>
<gene>
    <name evidence="2" type="primary">ORF26377</name>
</gene>
<feature type="compositionally biased region" description="Low complexity" evidence="1">
    <location>
        <begin position="179"/>
        <end position="190"/>
    </location>
</feature>
<dbReference type="EMBL" id="HACG01009060">
    <property type="protein sequence ID" value="CEK55925.1"/>
    <property type="molecule type" value="Transcribed_RNA"/>
</dbReference>